<dbReference type="GO" id="GO:0032259">
    <property type="term" value="P:methylation"/>
    <property type="evidence" value="ECO:0007669"/>
    <property type="project" value="UniProtKB-KW"/>
</dbReference>
<dbReference type="AlphaFoldDB" id="A0A1Y3G9U8"/>
<keyword evidence="4" id="KW-0808">Transferase</keyword>
<dbReference type="InterPro" id="IPR022642">
    <property type="entry name" value="CheR_C"/>
</dbReference>
<accession>A0A1Y3G9U8</accession>
<evidence type="ECO:0000256" key="4">
    <source>
        <dbReference type="ARBA" id="ARBA00022679"/>
    </source>
</evidence>
<dbReference type="RefSeq" id="WP_086637500.1">
    <property type="nucleotide sequence ID" value="NZ_MRZU01000004.1"/>
</dbReference>
<dbReference type="EC" id="2.1.1.80" evidence="2"/>
<dbReference type="EMBL" id="MRZU01000004">
    <property type="protein sequence ID" value="OUJ18208.1"/>
    <property type="molecule type" value="Genomic_DNA"/>
</dbReference>
<evidence type="ECO:0000256" key="1">
    <source>
        <dbReference type="ARBA" id="ARBA00001541"/>
    </source>
</evidence>
<feature type="domain" description="CheR-type methyltransferase" evidence="6">
    <location>
        <begin position="1"/>
        <end position="265"/>
    </location>
</feature>
<reference evidence="7 8" key="1">
    <citation type="submission" date="2016-12" db="EMBL/GenBank/DDBJ databases">
        <title>Discovery of methanogenic haloarchaea.</title>
        <authorList>
            <person name="Sorokin D.Y."/>
            <person name="Makarova K.S."/>
            <person name="Abbas B."/>
            <person name="Ferrer M."/>
            <person name="Golyshin P.N."/>
        </authorList>
    </citation>
    <scope>NUCLEOTIDE SEQUENCE [LARGE SCALE GENOMIC DNA]</scope>
    <source>
        <strain evidence="7">AMET1</strain>
    </source>
</reference>
<evidence type="ECO:0000256" key="2">
    <source>
        <dbReference type="ARBA" id="ARBA00012534"/>
    </source>
</evidence>
<sequence>MTKDFNQLINYIERKLSFHGTYYEKKYLKRRIRSRMKRTKTDSYSEYLQKLKKDQNEQKELLDTLKVNVTKFFRNKDVWSEIDTIIQELMEEKRRPKMWSAACSDGREAYSLAMLYLKNNGSSLTNNIVTGTDIDEKALKKAKKGVYKSSRTVDIEKQLSYLKNHNEYIENDGQTYKIKQKIKKLCNFQHKDLIADKINKKFDLILCRNVFIYVSNDYKMPIFKSLQQALNPGGYLIIGKTETMPYKLRKDFKTINRRLRIHQKKQ</sequence>
<dbReference type="PANTHER" id="PTHR24422">
    <property type="entry name" value="CHEMOTAXIS PROTEIN METHYLTRANSFERASE"/>
    <property type="match status" value="1"/>
</dbReference>
<dbReference type="GO" id="GO:0008983">
    <property type="term" value="F:protein-glutamate O-methyltransferase activity"/>
    <property type="evidence" value="ECO:0007669"/>
    <property type="project" value="UniProtKB-EC"/>
</dbReference>
<dbReference type="CDD" id="cd02440">
    <property type="entry name" value="AdoMet_MTases"/>
    <property type="match status" value="1"/>
</dbReference>
<dbReference type="PRINTS" id="PR00996">
    <property type="entry name" value="CHERMTFRASE"/>
</dbReference>
<name>A0A1Y3G9U8_9EURY</name>
<dbReference type="Pfam" id="PF03705">
    <property type="entry name" value="CheR_N"/>
    <property type="match status" value="1"/>
</dbReference>
<dbReference type="PANTHER" id="PTHR24422:SF10">
    <property type="entry name" value="CHEMOTAXIS PROTEIN METHYLTRANSFERASE 2"/>
    <property type="match status" value="1"/>
</dbReference>
<evidence type="ECO:0000256" key="3">
    <source>
        <dbReference type="ARBA" id="ARBA00022603"/>
    </source>
</evidence>
<dbReference type="SMART" id="SM00138">
    <property type="entry name" value="MeTrc"/>
    <property type="match status" value="1"/>
</dbReference>
<dbReference type="Proteomes" id="UP000195137">
    <property type="component" value="Unassembled WGS sequence"/>
</dbReference>
<evidence type="ECO:0000259" key="6">
    <source>
        <dbReference type="PROSITE" id="PS50123"/>
    </source>
</evidence>
<dbReference type="OrthoDB" id="10657at2157"/>
<keyword evidence="5" id="KW-0949">S-adenosyl-L-methionine</keyword>
<dbReference type="InterPro" id="IPR050903">
    <property type="entry name" value="Bact_Chemotaxis_MeTrfase"/>
</dbReference>
<evidence type="ECO:0000313" key="8">
    <source>
        <dbReference type="Proteomes" id="UP000195137"/>
    </source>
</evidence>
<dbReference type="InterPro" id="IPR022641">
    <property type="entry name" value="CheR_N"/>
</dbReference>
<dbReference type="Pfam" id="PF01739">
    <property type="entry name" value="CheR"/>
    <property type="match status" value="1"/>
</dbReference>
<dbReference type="InterPro" id="IPR036804">
    <property type="entry name" value="CheR_N_sf"/>
</dbReference>
<gene>
    <name evidence="7" type="ORF">AMET1_1113</name>
</gene>
<keyword evidence="8" id="KW-1185">Reference proteome</keyword>
<dbReference type="PROSITE" id="PS50123">
    <property type="entry name" value="CHER"/>
    <property type="match status" value="1"/>
</dbReference>
<dbReference type="Gene3D" id="3.40.50.150">
    <property type="entry name" value="Vaccinia Virus protein VP39"/>
    <property type="match status" value="1"/>
</dbReference>
<evidence type="ECO:0000313" key="7">
    <source>
        <dbReference type="EMBL" id="OUJ18208.1"/>
    </source>
</evidence>
<dbReference type="Gene3D" id="1.10.155.10">
    <property type="entry name" value="Chemotaxis receptor methyltransferase CheR, N-terminal domain"/>
    <property type="match status" value="1"/>
</dbReference>
<comment type="catalytic activity">
    <reaction evidence="1">
        <text>L-glutamyl-[protein] + S-adenosyl-L-methionine = [protein]-L-glutamate 5-O-methyl ester + S-adenosyl-L-homocysteine</text>
        <dbReference type="Rhea" id="RHEA:24452"/>
        <dbReference type="Rhea" id="RHEA-COMP:10208"/>
        <dbReference type="Rhea" id="RHEA-COMP:10311"/>
        <dbReference type="ChEBI" id="CHEBI:29973"/>
        <dbReference type="ChEBI" id="CHEBI:57856"/>
        <dbReference type="ChEBI" id="CHEBI:59789"/>
        <dbReference type="ChEBI" id="CHEBI:82795"/>
        <dbReference type="EC" id="2.1.1.80"/>
    </reaction>
</comment>
<protein>
    <recommendedName>
        <fullName evidence="2">protein-glutamate O-methyltransferase</fullName>
        <ecNumber evidence="2">2.1.1.80</ecNumber>
    </recommendedName>
</protein>
<dbReference type="SUPFAM" id="SSF53335">
    <property type="entry name" value="S-adenosyl-L-methionine-dependent methyltransferases"/>
    <property type="match status" value="1"/>
</dbReference>
<evidence type="ECO:0000256" key="5">
    <source>
        <dbReference type="ARBA" id="ARBA00022691"/>
    </source>
</evidence>
<dbReference type="SUPFAM" id="SSF47757">
    <property type="entry name" value="Chemotaxis receptor methyltransferase CheR, N-terminal domain"/>
    <property type="match status" value="1"/>
</dbReference>
<organism evidence="7 8">
    <name type="scientific">Methanonatronarchaeum thermophilum</name>
    <dbReference type="NCBI Taxonomy" id="1927129"/>
    <lineage>
        <taxon>Archaea</taxon>
        <taxon>Methanobacteriati</taxon>
        <taxon>Methanobacteriota</taxon>
        <taxon>Methanonatronarchaeia</taxon>
        <taxon>Methanonatronarchaeales</taxon>
        <taxon>Methanonatronarchaeaceae</taxon>
        <taxon>Methanonatronarchaeum</taxon>
    </lineage>
</organism>
<proteinExistence type="predicted"/>
<dbReference type="InterPro" id="IPR000780">
    <property type="entry name" value="CheR_MeTrfase"/>
</dbReference>
<comment type="caution">
    <text evidence="7">The sequence shown here is derived from an EMBL/GenBank/DDBJ whole genome shotgun (WGS) entry which is preliminary data.</text>
</comment>
<keyword evidence="3 7" id="KW-0489">Methyltransferase</keyword>
<dbReference type="InterPro" id="IPR029063">
    <property type="entry name" value="SAM-dependent_MTases_sf"/>
</dbReference>